<comment type="caution">
    <text evidence="3">The sequence shown here is derived from an EMBL/GenBank/DDBJ whole genome shotgun (WGS) entry which is preliminary data.</text>
</comment>
<accession>A0ABR2WXG7</accession>
<evidence type="ECO:0000313" key="4">
    <source>
        <dbReference type="Proteomes" id="UP001479436"/>
    </source>
</evidence>
<sequence length="389" mass="43388">MSLSLKYNHSNYNSGMTYDTQYPPSSRAVQHISSHIPKHSRYSESLSGSVPFLNSSKSGVNFSKTEPMIFNPQNSISNYTLTSQPMSATTQVESPDASVAARCLSETSRFYSQNPRCREKHQSLSLDSYDFKEKYPSPLRSASLDTSYNLPRINLENPVLCSSPQNRDSSRSPSYTSSKISTPPPSLPPLSETLSNIFTESPKQSPPSPENCSVESVPSPTSVQYPSSHMSKARAVEPMATVLPSLASQYPPSQYYPQGMGSANPAAVVTSSSHHGLPSMFDASTNDNYEQFESSHSYSGSEEYEQDSKKMFSFVSLPGVNGKKRPRRKFDEIERLYSCNHQGCTKSYGTLNHLNAHVMMQKHGIKRLPSEFKELRKHWKNRRQSSSDN</sequence>
<dbReference type="InterPro" id="IPR039327">
    <property type="entry name" value="CON7-like"/>
</dbReference>
<reference evidence="3 4" key="1">
    <citation type="submission" date="2023-04" db="EMBL/GenBank/DDBJ databases">
        <title>Genome of Basidiobolus ranarum AG-B5.</title>
        <authorList>
            <person name="Stajich J.E."/>
            <person name="Carter-House D."/>
            <person name="Gryganskyi A."/>
        </authorList>
    </citation>
    <scope>NUCLEOTIDE SEQUENCE [LARGE SCALE GENOMIC DNA]</scope>
    <source>
        <strain evidence="3 4">AG-B5</strain>
    </source>
</reference>
<gene>
    <name evidence="3" type="ORF">K7432_004957</name>
</gene>
<proteinExistence type="predicted"/>
<dbReference type="PANTHER" id="PTHR36167">
    <property type="entry name" value="C2H2 FINGER DOMAIN TRANSCRIPTION FACTOR (EUROFUNG)-RELATED"/>
    <property type="match status" value="1"/>
</dbReference>
<feature type="domain" description="C2H2-type" evidence="2">
    <location>
        <begin position="339"/>
        <end position="363"/>
    </location>
</feature>
<feature type="region of interest" description="Disordered" evidence="1">
    <location>
        <begin position="157"/>
        <end position="230"/>
    </location>
</feature>
<name>A0ABR2WXG7_9FUNG</name>
<keyword evidence="4" id="KW-1185">Reference proteome</keyword>
<feature type="compositionally biased region" description="Polar residues" evidence="1">
    <location>
        <begin position="210"/>
        <end position="230"/>
    </location>
</feature>
<protein>
    <recommendedName>
        <fullName evidence="2">C2H2-type domain-containing protein</fullName>
    </recommendedName>
</protein>
<dbReference type="InterPro" id="IPR013087">
    <property type="entry name" value="Znf_C2H2_type"/>
</dbReference>
<dbReference type="PANTHER" id="PTHR36167:SF3">
    <property type="entry name" value="C2H2 FINGER DOMAIN TRANSCRIPTION FACTOR (EUROFUNG)-RELATED"/>
    <property type="match status" value="1"/>
</dbReference>
<evidence type="ECO:0000259" key="2">
    <source>
        <dbReference type="PROSITE" id="PS00028"/>
    </source>
</evidence>
<organism evidence="3 4">
    <name type="scientific">Basidiobolus ranarum</name>
    <dbReference type="NCBI Taxonomy" id="34480"/>
    <lineage>
        <taxon>Eukaryota</taxon>
        <taxon>Fungi</taxon>
        <taxon>Fungi incertae sedis</taxon>
        <taxon>Zoopagomycota</taxon>
        <taxon>Entomophthoromycotina</taxon>
        <taxon>Basidiobolomycetes</taxon>
        <taxon>Basidiobolales</taxon>
        <taxon>Basidiobolaceae</taxon>
        <taxon>Basidiobolus</taxon>
    </lineage>
</organism>
<feature type="compositionally biased region" description="Low complexity" evidence="1">
    <location>
        <begin position="171"/>
        <end position="181"/>
    </location>
</feature>
<evidence type="ECO:0000256" key="1">
    <source>
        <dbReference type="SAM" id="MobiDB-lite"/>
    </source>
</evidence>
<evidence type="ECO:0000313" key="3">
    <source>
        <dbReference type="EMBL" id="KAK9766166.1"/>
    </source>
</evidence>
<dbReference type="PROSITE" id="PS00028">
    <property type="entry name" value="ZINC_FINGER_C2H2_1"/>
    <property type="match status" value="1"/>
</dbReference>
<dbReference type="EMBL" id="JASJQH010000182">
    <property type="protein sequence ID" value="KAK9766166.1"/>
    <property type="molecule type" value="Genomic_DNA"/>
</dbReference>
<dbReference type="Proteomes" id="UP001479436">
    <property type="component" value="Unassembled WGS sequence"/>
</dbReference>